<organism evidence="3 4">
    <name type="scientific">Phaeospirillum tilakii</name>
    <dbReference type="NCBI Taxonomy" id="741673"/>
    <lineage>
        <taxon>Bacteria</taxon>
        <taxon>Pseudomonadati</taxon>
        <taxon>Pseudomonadota</taxon>
        <taxon>Alphaproteobacteria</taxon>
        <taxon>Rhodospirillales</taxon>
        <taxon>Rhodospirillaceae</taxon>
        <taxon>Phaeospirillum</taxon>
    </lineage>
</organism>
<protein>
    <submittedName>
        <fullName evidence="3">Energy transducer TonB</fullName>
    </submittedName>
</protein>
<name>A0ABW5CEG8_9PROT</name>
<gene>
    <name evidence="3" type="ORF">ACFSNB_12465</name>
</gene>
<comment type="caution">
    <text evidence="3">The sequence shown here is derived from an EMBL/GenBank/DDBJ whole genome shotgun (WGS) entry which is preliminary data.</text>
</comment>
<evidence type="ECO:0000256" key="2">
    <source>
        <dbReference type="SAM" id="Phobius"/>
    </source>
</evidence>
<dbReference type="Proteomes" id="UP001597296">
    <property type="component" value="Unassembled WGS sequence"/>
</dbReference>
<evidence type="ECO:0000313" key="3">
    <source>
        <dbReference type="EMBL" id="MFD2234621.1"/>
    </source>
</evidence>
<feature type="coiled-coil region" evidence="1">
    <location>
        <begin position="29"/>
        <end position="56"/>
    </location>
</feature>
<evidence type="ECO:0000313" key="4">
    <source>
        <dbReference type="Proteomes" id="UP001597296"/>
    </source>
</evidence>
<reference evidence="4" key="1">
    <citation type="journal article" date="2019" name="Int. J. Syst. Evol. Microbiol.">
        <title>The Global Catalogue of Microorganisms (GCM) 10K type strain sequencing project: providing services to taxonomists for standard genome sequencing and annotation.</title>
        <authorList>
            <consortium name="The Broad Institute Genomics Platform"/>
            <consortium name="The Broad Institute Genome Sequencing Center for Infectious Disease"/>
            <person name="Wu L."/>
            <person name="Ma J."/>
        </authorList>
    </citation>
    <scope>NUCLEOTIDE SEQUENCE [LARGE SCALE GENOMIC DNA]</scope>
    <source>
        <strain evidence="4">KCTC 15012</strain>
    </source>
</reference>
<feature type="transmembrane region" description="Helical" evidence="2">
    <location>
        <begin position="6"/>
        <end position="25"/>
    </location>
</feature>
<keyword evidence="2" id="KW-0812">Transmembrane</keyword>
<keyword evidence="4" id="KW-1185">Reference proteome</keyword>
<dbReference type="EMBL" id="JBHUIY010000025">
    <property type="protein sequence ID" value="MFD2234621.1"/>
    <property type="molecule type" value="Genomic_DNA"/>
</dbReference>
<dbReference type="PROSITE" id="PS51257">
    <property type="entry name" value="PROKAR_LIPOPROTEIN"/>
    <property type="match status" value="1"/>
</dbReference>
<keyword evidence="2" id="KW-1133">Transmembrane helix</keyword>
<keyword evidence="2" id="KW-0472">Membrane</keyword>
<keyword evidence="1" id="KW-0175">Coiled coil</keyword>
<accession>A0ABW5CEG8</accession>
<evidence type="ECO:0000256" key="1">
    <source>
        <dbReference type="SAM" id="Coils"/>
    </source>
</evidence>
<dbReference type="RefSeq" id="WP_377317019.1">
    <property type="nucleotide sequence ID" value="NZ_JBHUIY010000025.1"/>
</dbReference>
<proteinExistence type="predicted"/>
<feature type="non-terminal residue" evidence="3">
    <location>
        <position position="144"/>
    </location>
</feature>
<sequence length="144" mass="15501">MTRGFLGTTLWIGLAACIGVGLFLIKHEVKLKEQRLDELNAQIRANQQSVHVLRAEWAYLNDPVRLRGLAEKYLGMHPVQPSQIASLDAVMRDGLPAPLPTRLADGRTRPIAPAAIAARAATAAIAARTNPAAPAGINPLLHHL</sequence>